<evidence type="ECO:0000256" key="13">
    <source>
        <dbReference type="ARBA" id="ARBA00023136"/>
    </source>
</evidence>
<keyword evidence="18" id="KW-1185">Reference proteome</keyword>
<dbReference type="PROSITE" id="PS50109">
    <property type="entry name" value="HIS_KIN"/>
    <property type="match status" value="1"/>
</dbReference>
<dbReference type="SMART" id="SM00304">
    <property type="entry name" value="HAMP"/>
    <property type="match status" value="1"/>
</dbReference>
<keyword evidence="9" id="KW-0418">Kinase</keyword>
<gene>
    <name evidence="17" type="ORF">WDJ61_04820</name>
</gene>
<dbReference type="CDD" id="cd00082">
    <property type="entry name" value="HisKA"/>
    <property type="match status" value="1"/>
</dbReference>
<keyword evidence="13 14" id="KW-0472">Membrane</keyword>
<evidence type="ECO:0000259" key="15">
    <source>
        <dbReference type="PROSITE" id="PS50109"/>
    </source>
</evidence>
<dbReference type="CDD" id="cd00075">
    <property type="entry name" value="HATPase"/>
    <property type="match status" value="1"/>
</dbReference>
<dbReference type="InterPro" id="IPR036097">
    <property type="entry name" value="HisK_dim/P_sf"/>
</dbReference>
<dbReference type="InterPro" id="IPR050398">
    <property type="entry name" value="HssS/ArlS-like"/>
</dbReference>
<dbReference type="RefSeq" id="WP_338753515.1">
    <property type="nucleotide sequence ID" value="NZ_CP147404.1"/>
</dbReference>
<dbReference type="SUPFAM" id="SSF55874">
    <property type="entry name" value="ATPase domain of HSP90 chaperone/DNA topoisomerase II/histidine kinase"/>
    <property type="match status" value="1"/>
</dbReference>
<evidence type="ECO:0000256" key="7">
    <source>
        <dbReference type="ARBA" id="ARBA00022692"/>
    </source>
</evidence>
<feature type="domain" description="HAMP" evidence="16">
    <location>
        <begin position="184"/>
        <end position="236"/>
    </location>
</feature>
<dbReference type="EMBL" id="CP147404">
    <property type="protein sequence ID" value="WXB93955.1"/>
    <property type="molecule type" value="Genomic_DNA"/>
</dbReference>
<dbReference type="SUPFAM" id="SSF47384">
    <property type="entry name" value="Homodimeric domain of signal transducing histidine kinase"/>
    <property type="match status" value="1"/>
</dbReference>
<proteinExistence type="predicted"/>
<organism evidence="17 18">
    <name type="scientific">Bacillus kandeliae</name>
    <dbReference type="NCBI Taxonomy" id="3129297"/>
    <lineage>
        <taxon>Bacteria</taxon>
        <taxon>Bacillati</taxon>
        <taxon>Bacillota</taxon>
        <taxon>Bacilli</taxon>
        <taxon>Bacillales</taxon>
        <taxon>Bacillaceae</taxon>
        <taxon>Bacillus</taxon>
    </lineage>
</organism>
<keyword evidence="5" id="KW-0597">Phosphoprotein</keyword>
<dbReference type="Gene3D" id="6.10.340.10">
    <property type="match status" value="1"/>
</dbReference>
<protein>
    <recommendedName>
        <fullName evidence="3">histidine kinase</fullName>
        <ecNumber evidence="3">2.7.13.3</ecNumber>
    </recommendedName>
</protein>
<evidence type="ECO:0000256" key="8">
    <source>
        <dbReference type="ARBA" id="ARBA00022741"/>
    </source>
</evidence>
<accession>A0ABZ2N8N3</accession>
<evidence type="ECO:0000256" key="12">
    <source>
        <dbReference type="ARBA" id="ARBA00023012"/>
    </source>
</evidence>
<reference evidence="17 18" key="1">
    <citation type="submission" date="2024-02" db="EMBL/GenBank/DDBJ databases">
        <title>Seven novel Bacillus-like species.</title>
        <authorList>
            <person name="Liu G."/>
        </authorList>
    </citation>
    <scope>NUCLEOTIDE SEQUENCE [LARGE SCALE GENOMIC DNA]</scope>
    <source>
        <strain evidence="17 18">FJAT-52991</strain>
    </source>
</reference>
<dbReference type="InterPro" id="IPR003660">
    <property type="entry name" value="HAMP_dom"/>
</dbReference>
<dbReference type="PRINTS" id="PR00344">
    <property type="entry name" value="BCTRLSENSOR"/>
</dbReference>
<dbReference type="InterPro" id="IPR036890">
    <property type="entry name" value="HATPase_C_sf"/>
</dbReference>
<dbReference type="GO" id="GO:0005524">
    <property type="term" value="F:ATP binding"/>
    <property type="evidence" value="ECO:0007669"/>
    <property type="project" value="UniProtKB-KW"/>
</dbReference>
<dbReference type="Proteomes" id="UP001387364">
    <property type="component" value="Chromosome"/>
</dbReference>
<name>A0ABZ2N8N3_9BACI</name>
<comment type="subcellular location">
    <subcellularLocation>
        <location evidence="2">Cell membrane</location>
        <topology evidence="2">Multi-pass membrane protein</topology>
    </subcellularLocation>
</comment>
<dbReference type="PROSITE" id="PS50885">
    <property type="entry name" value="HAMP"/>
    <property type="match status" value="1"/>
</dbReference>
<dbReference type="InterPro" id="IPR004358">
    <property type="entry name" value="Sig_transdc_His_kin-like_C"/>
</dbReference>
<evidence type="ECO:0000259" key="16">
    <source>
        <dbReference type="PROSITE" id="PS50885"/>
    </source>
</evidence>
<dbReference type="SMART" id="SM00387">
    <property type="entry name" value="HATPase_c"/>
    <property type="match status" value="1"/>
</dbReference>
<dbReference type="CDD" id="cd06225">
    <property type="entry name" value="HAMP"/>
    <property type="match status" value="1"/>
</dbReference>
<evidence type="ECO:0000256" key="10">
    <source>
        <dbReference type="ARBA" id="ARBA00022840"/>
    </source>
</evidence>
<evidence type="ECO:0000256" key="6">
    <source>
        <dbReference type="ARBA" id="ARBA00022679"/>
    </source>
</evidence>
<keyword evidence="7 14" id="KW-0812">Transmembrane</keyword>
<feature type="domain" description="Histidine kinase" evidence="15">
    <location>
        <begin position="244"/>
        <end position="461"/>
    </location>
</feature>
<keyword evidence="4" id="KW-1003">Cell membrane</keyword>
<dbReference type="InterPro" id="IPR003594">
    <property type="entry name" value="HATPase_dom"/>
</dbReference>
<evidence type="ECO:0000256" key="9">
    <source>
        <dbReference type="ARBA" id="ARBA00022777"/>
    </source>
</evidence>
<dbReference type="Gene3D" id="3.30.565.10">
    <property type="entry name" value="Histidine kinase-like ATPase, C-terminal domain"/>
    <property type="match status" value="1"/>
</dbReference>
<evidence type="ECO:0000313" key="17">
    <source>
        <dbReference type="EMBL" id="WXB93955.1"/>
    </source>
</evidence>
<dbReference type="PANTHER" id="PTHR45528">
    <property type="entry name" value="SENSOR HISTIDINE KINASE CPXA"/>
    <property type="match status" value="1"/>
</dbReference>
<keyword evidence="12" id="KW-0902">Two-component regulatory system</keyword>
<dbReference type="EC" id="2.7.13.3" evidence="3"/>
<evidence type="ECO:0000256" key="14">
    <source>
        <dbReference type="SAM" id="Phobius"/>
    </source>
</evidence>
<keyword evidence="8" id="KW-0547">Nucleotide-binding</keyword>
<evidence type="ECO:0000256" key="1">
    <source>
        <dbReference type="ARBA" id="ARBA00000085"/>
    </source>
</evidence>
<dbReference type="Pfam" id="PF00512">
    <property type="entry name" value="HisKA"/>
    <property type="match status" value="1"/>
</dbReference>
<evidence type="ECO:0000313" key="18">
    <source>
        <dbReference type="Proteomes" id="UP001387364"/>
    </source>
</evidence>
<dbReference type="Pfam" id="PF00672">
    <property type="entry name" value="HAMP"/>
    <property type="match status" value="1"/>
</dbReference>
<dbReference type="SMART" id="SM00388">
    <property type="entry name" value="HisKA"/>
    <property type="match status" value="1"/>
</dbReference>
<dbReference type="Pfam" id="PF02518">
    <property type="entry name" value="HATPase_c"/>
    <property type="match status" value="1"/>
</dbReference>
<comment type="catalytic activity">
    <reaction evidence="1">
        <text>ATP + protein L-histidine = ADP + protein N-phospho-L-histidine.</text>
        <dbReference type="EC" id="2.7.13.3"/>
    </reaction>
</comment>
<keyword evidence="6" id="KW-0808">Transferase</keyword>
<evidence type="ECO:0000256" key="3">
    <source>
        <dbReference type="ARBA" id="ARBA00012438"/>
    </source>
</evidence>
<feature type="transmembrane region" description="Helical" evidence="14">
    <location>
        <begin position="162"/>
        <end position="183"/>
    </location>
</feature>
<keyword evidence="11 14" id="KW-1133">Transmembrane helix</keyword>
<evidence type="ECO:0000256" key="4">
    <source>
        <dbReference type="ARBA" id="ARBA00022475"/>
    </source>
</evidence>
<keyword evidence="10 17" id="KW-0067">ATP-binding</keyword>
<dbReference type="SUPFAM" id="SSF158472">
    <property type="entry name" value="HAMP domain-like"/>
    <property type="match status" value="1"/>
</dbReference>
<evidence type="ECO:0000256" key="11">
    <source>
        <dbReference type="ARBA" id="ARBA00022989"/>
    </source>
</evidence>
<evidence type="ECO:0000256" key="2">
    <source>
        <dbReference type="ARBA" id="ARBA00004651"/>
    </source>
</evidence>
<dbReference type="InterPro" id="IPR005467">
    <property type="entry name" value="His_kinase_dom"/>
</dbReference>
<evidence type="ECO:0000256" key="5">
    <source>
        <dbReference type="ARBA" id="ARBA00022553"/>
    </source>
</evidence>
<dbReference type="PANTHER" id="PTHR45528:SF1">
    <property type="entry name" value="SENSOR HISTIDINE KINASE CPXA"/>
    <property type="match status" value="1"/>
</dbReference>
<sequence length="465" mass="52758">MSLAKKLWLTLFITLLLSIGFAYALSYTLYQKLYVGSVEKEMLQAGKSLALDYEGGELTDELIEQIDWYNEKAKFEVFAVRNPRELAACVPFEIDYDTLIGPAEREQLLKNEPVKKVGYVARFDRKVISVVVPLLEEQRLQGIIYLYLPLENMEELTADLTIYWVIGAALFFIVLLVIGTKWARYLTRPLEEMKHAAVQLSEGDFSTRVNVKTKDEIGQLAATFNHMAESIDKEDEKKREFLATVSHELRTPLSYIKGYSEALSSGMVKEEEQEQQYVHIITREAKRMERLVNDLLELIKLEGDSSAIEKVPLPLAETIHQTLQRLMPAVIQKNVALKEELDHDIIIEGDEGRLEQVIFNLVDNALRYTEAGGLITVRSFERDGKAIVECKDSGIGIPPEDLQKITERFYRVNKARTRADGGTGLGLSIVENIIKGHQGRLLITSEYGHGTTVTIEFPLLEEDDN</sequence>
<dbReference type="InterPro" id="IPR003661">
    <property type="entry name" value="HisK_dim/P_dom"/>
</dbReference>
<dbReference type="Gene3D" id="1.10.287.130">
    <property type="match status" value="1"/>
</dbReference>